<feature type="region of interest" description="Disordered" evidence="2">
    <location>
        <begin position="1"/>
        <end position="82"/>
    </location>
</feature>
<dbReference type="PANTHER" id="PTHR37012:SF2">
    <property type="entry name" value="BZIP DOMAIN-CONTAINING PROTEIN-RELATED"/>
    <property type="match status" value="1"/>
</dbReference>
<dbReference type="OrthoDB" id="4161589at2759"/>
<evidence type="ECO:0000256" key="1">
    <source>
        <dbReference type="SAM" id="Coils"/>
    </source>
</evidence>
<reference evidence="3 4" key="1">
    <citation type="submission" date="2017-01" db="EMBL/GenBank/DDBJ databases">
        <title>The recent genome duplication of the halophilic yeast Hortaea werneckii: insights from long-read sequencing.</title>
        <authorList>
            <person name="Sinha S."/>
            <person name="Flibotte S."/>
            <person name="Neira M."/>
            <person name="Lenassi M."/>
            <person name="Gostincar C."/>
            <person name="Stajich J.E."/>
            <person name="Nislow C.E."/>
        </authorList>
    </citation>
    <scope>NUCLEOTIDE SEQUENCE [LARGE SCALE GENOMIC DNA]</scope>
    <source>
        <strain evidence="3 4">EXF-2000</strain>
    </source>
</reference>
<dbReference type="EMBL" id="MUNK01000083">
    <property type="protein sequence ID" value="OTA32994.1"/>
    <property type="molecule type" value="Genomic_DNA"/>
</dbReference>
<dbReference type="InterPro" id="IPR021833">
    <property type="entry name" value="DUF3425"/>
</dbReference>
<feature type="coiled-coil region" evidence="1">
    <location>
        <begin position="97"/>
        <end position="150"/>
    </location>
</feature>
<evidence type="ECO:0000313" key="3">
    <source>
        <dbReference type="EMBL" id="OTA32994.1"/>
    </source>
</evidence>
<keyword evidence="4" id="KW-1185">Reference proteome</keyword>
<organism evidence="3 4">
    <name type="scientific">Hortaea werneckii EXF-2000</name>
    <dbReference type="NCBI Taxonomy" id="1157616"/>
    <lineage>
        <taxon>Eukaryota</taxon>
        <taxon>Fungi</taxon>
        <taxon>Dikarya</taxon>
        <taxon>Ascomycota</taxon>
        <taxon>Pezizomycotina</taxon>
        <taxon>Dothideomycetes</taxon>
        <taxon>Dothideomycetidae</taxon>
        <taxon>Mycosphaerellales</taxon>
        <taxon>Teratosphaeriaceae</taxon>
        <taxon>Hortaea</taxon>
    </lineage>
</organism>
<dbReference type="Pfam" id="PF11905">
    <property type="entry name" value="DUF3425"/>
    <property type="match status" value="1"/>
</dbReference>
<dbReference type="CDD" id="cd14688">
    <property type="entry name" value="bZIP_YAP"/>
    <property type="match status" value="1"/>
</dbReference>
<dbReference type="PANTHER" id="PTHR37012">
    <property type="entry name" value="B-ZIP TRANSCRIPTION FACTOR (EUROFUNG)-RELATED"/>
    <property type="match status" value="1"/>
</dbReference>
<evidence type="ECO:0000256" key="2">
    <source>
        <dbReference type="SAM" id="MobiDB-lite"/>
    </source>
</evidence>
<gene>
    <name evidence="3" type="ORF">BTJ68_07203</name>
</gene>
<name>A0A1Z5TAF1_HORWE</name>
<dbReference type="Proteomes" id="UP000194280">
    <property type="component" value="Unassembled WGS sequence"/>
</dbReference>
<dbReference type="AlphaFoldDB" id="A0A1Z5TAF1"/>
<evidence type="ECO:0008006" key="5">
    <source>
        <dbReference type="Google" id="ProtNLM"/>
    </source>
</evidence>
<keyword evidence="1" id="KW-0175">Coiled coil</keyword>
<feature type="compositionally biased region" description="Low complexity" evidence="2">
    <location>
        <begin position="24"/>
        <end position="54"/>
    </location>
</feature>
<accession>A0A1Z5TAF1</accession>
<dbReference type="InParanoid" id="A0A1Z5TAF1"/>
<sequence length="505" mass="55633">MSATAAAAGPFPSHGLVRSDSSPQDSAVAQATAVAALQDATTAPTSATGSASPPADVPGGAVRLNDGRKRRASGQPGSRGVANLTPEQLAKKRANDREAQRAIRERTKNTIESLERRIKELESQQPFQELQRAIQDRDRAIQEAYDLRQKLSDITRVINGQGPSHAYPSSGHITISSSITNSSSSNNNRDHLMHQNSGDRLGLSFLLDQRQNEDKRSAASTPTDIPAYARLPTHCEPTCPLDSLLADFIVSRRRLYASGAPLSEVLGPEYPSFTALIQNTPDSDEQPAQHPISKVLVDILSKFPDISDLPERVATLYLMFLTVRWCIHPCQESWSRLPDWLQPVAEQVKMGKGEGHPVWVDHVPWYVPEQDDELGLFDFTDLRSRFETADAPLTALAECFFVDLLTGDVNRPRMRALLASTNPKRFDEFFVPFSTTISVNWPASSGDVLVARSPHPGANNGDVPENLTITPEFESHFRNLSNWSLGKDFVAKFPDIVTEEVRIVN</sequence>
<dbReference type="VEuPathDB" id="FungiDB:BTJ68_07203"/>
<dbReference type="Gene3D" id="1.20.5.170">
    <property type="match status" value="1"/>
</dbReference>
<protein>
    <recommendedName>
        <fullName evidence="5">BZIP domain-containing protein</fullName>
    </recommendedName>
</protein>
<comment type="caution">
    <text evidence="3">The sequence shown here is derived from an EMBL/GenBank/DDBJ whole genome shotgun (WGS) entry which is preliminary data.</text>
</comment>
<evidence type="ECO:0000313" key="4">
    <source>
        <dbReference type="Proteomes" id="UP000194280"/>
    </source>
</evidence>
<proteinExistence type="predicted"/>